<reference evidence="1" key="1">
    <citation type="submission" date="2020-05" db="EMBL/GenBank/DDBJ databases">
        <title>Phylogenomic resolution of chytrid fungi.</title>
        <authorList>
            <person name="Stajich J.E."/>
            <person name="Amses K."/>
            <person name="Simmons R."/>
            <person name="Seto K."/>
            <person name="Myers J."/>
            <person name="Bonds A."/>
            <person name="Quandt C.A."/>
            <person name="Barry K."/>
            <person name="Liu P."/>
            <person name="Grigoriev I."/>
            <person name="Longcore J.E."/>
            <person name="James T.Y."/>
        </authorList>
    </citation>
    <scope>NUCLEOTIDE SEQUENCE</scope>
    <source>
        <strain evidence="1">JEL0513</strain>
    </source>
</reference>
<dbReference type="EMBL" id="JADGJH010000038">
    <property type="protein sequence ID" value="KAJ3141349.1"/>
    <property type="molecule type" value="Genomic_DNA"/>
</dbReference>
<dbReference type="Proteomes" id="UP001211907">
    <property type="component" value="Unassembled WGS sequence"/>
</dbReference>
<comment type="caution">
    <text evidence="1">The sequence shown here is derived from an EMBL/GenBank/DDBJ whole genome shotgun (WGS) entry which is preliminary data.</text>
</comment>
<sequence>MTSFSTQPPSSKVTPTQTQTHHESLVAHFPVRLLNASLSRHKVASEGCNYAKRRSYFDIEGIKTSTKEATGIKKETWRLFVWLFITQPLYIALARLHGRSFLRSHFGRAFFPHEFNRGVKRALPTLFANLSNWNGELYSDRPPNSSLSALKSSQINQLPNLLAPSLLRAFSVFHKDLTSKGYRISFDWEYIKPSWYYDSFTASLVRPKFIWITFGSAKNAMSTLLPGPVIKRYNSAVFSKLVDEYGDVEPKQQQNRKIIHREMIFEFVYEIKDLKQASGTDGSDPRTTVFPDFQFKSKLMNTGQRVAVDSVVYGFVVEYKVFRISDGIVVEQGFADLDSIAIRMESSYFSNGIFPDDGTWKIADIDSFLISQRIAEEEVDS</sequence>
<protein>
    <submittedName>
        <fullName evidence="1">Uncharacterized protein</fullName>
    </submittedName>
</protein>
<evidence type="ECO:0000313" key="1">
    <source>
        <dbReference type="EMBL" id="KAJ3141349.1"/>
    </source>
</evidence>
<keyword evidence="2" id="KW-1185">Reference proteome</keyword>
<gene>
    <name evidence="1" type="ORF">HK100_007961</name>
</gene>
<organism evidence="1 2">
    <name type="scientific">Physocladia obscura</name>
    <dbReference type="NCBI Taxonomy" id="109957"/>
    <lineage>
        <taxon>Eukaryota</taxon>
        <taxon>Fungi</taxon>
        <taxon>Fungi incertae sedis</taxon>
        <taxon>Chytridiomycota</taxon>
        <taxon>Chytridiomycota incertae sedis</taxon>
        <taxon>Chytridiomycetes</taxon>
        <taxon>Chytridiales</taxon>
        <taxon>Chytriomycetaceae</taxon>
        <taxon>Physocladia</taxon>
    </lineage>
</organism>
<accession>A0AAD5TB13</accession>
<evidence type="ECO:0000313" key="2">
    <source>
        <dbReference type="Proteomes" id="UP001211907"/>
    </source>
</evidence>
<dbReference type="AlphaFoldDB" id="A0AAD5TB13"/>
<name>A0AAD5TB13_9FUNG</name>
<proteinExistence type="predicted"/>